<keyword evidence="2" id="KW-1185">Reference proteome</keyword>
<protein>
    <submittedName>
        <fullName evidence="1">Uncharacterized protein</fullName>
    </submittedName>
</protein>
<accession>A0A1Y3BG26</accession>
<sequence length="18" mass="2180">MYMVKLNSKEFCSNMLKI</sequence>
<comment type="caution">
    <text evidence="1">The sequence shown here is derived from an EMBL/GenBank/DDBJ whole genome shotgun (WGS) entry which is preliminary data.</text>
</comment>
<proteinExistence type="predicted"/>
<organism evidence="1 2">
    <name type="scientific">Euroglyphus maynei</name>
    <name type="common">Mayne's house dust mite</name>
    <dbReference type="NCBI Taxonomy" id="6958"/>
    <lineage>
        <taxon>Eukaryota</taxon>
        <taxon>Metazoa</taxon>
        <taxon>Ecdysozoa</taxon>
        <taxon>Arthropoda</taxon>
        <taxon>Chelicerata</taxon>
        <taxon>Arachnida</taxon>
        <taxon>Acari</taxon>
        <taxon>Acariformes</taxon>
        <taxon>Sarcoptiformes</taxon>
        <taxon>Astigmata</taxon>
        <taxon>Psoroptidia</taxon>
        <taxon>Analgoidea</taxon>
        <taxon>Pyroglyphidae</taxon>
        <taxon>Pyroglyphinae</taxon>
        <taxon>Euroglyphus</taxon>
    </lineage>
</organism>
<dbReference type="Proteomes" id="UP000194236">
    <property type="component" value="Unassembled WGS sequence"/>
</dbReference>
<evidence type="ECO:0000313" key="2">
    <source>
        <dbReference type="Proteomes" id="UP000194236"/>
    </source>
</evidence>
<dbReference type="AlphaFoldDB" id="A0A1Y3BG26"/>
<name>A0A1Y3BG26_EURMA</name>
<gene>
    <name evidence="1" type="ORF">BLA29_010058</name>
</gene>
<reference evidence="1 2" key="1">
    <citation type="submission" date="2017-03" db="EMBL/GenBank/DDBJ databases">
        <title>Genome Survey of Euroglyphus maynei.</title>
        <authorList>
            <person name="Arlian L.G."/>
            <person name="Morgan M.S."/>
            <person name="Rider S.D."/>
        </authorList>
    </citation>
    <scope>NUCLEOTIDE SEQUENCE [LARGE SCALE GENOMIC DNA]</scope>
    <source>
        <strain evidence="1">Arlian Lab</strain>
        <tissue evidence="1">Whole body</tissue>
    </source>
</reference>
<dbReference type="EMBL" id="MUJZ01021259">
    <property type="protein sequence ID" value="OTF79812.1"/>
    <property type="molecule type" value="Genomic_DNA"/>
</dbReference>
<evidence type="ECO:0000313" key="1">
    <source>
        <dbReference type="EMBL" id="OTF79812.1"/>
    </source>
</evidence>